<keyword evidence="9 15" id="KW-0665">Pyrimidine biosynthesis</keyword>
<keyword evidence="11 15" id="KW-0408">Iron</keyword>
<evidence type="ECO:0000256" key="5">
    <source>
        <dbReference type="ARBA" id="ARBA00022630"/>
    </source>
</evidence>
<organism evidence="19 20">
    <name type="scientific">Brochothrix thermosphacta</name>
    <name type="common">Microbacterium thermosphactum</name>
    <dbReference type="NCBI Taxonomy" id="2756"/>
    <lineage>
        <taxon>Bacteria</taxon>
        <taxon>Bacillati</taxon>
        <taxon>Bacillota</taxon>
        <taxon>Bacilli</taxon>
        <taxon>Bacillales</taxon>
        <taxon>Listeriaceae</taxon>
        <taxon>Brochothrix</taxon>
    </lineage>
</organism>
<dbReference type="PANTHER" id="PTHR43513">
    <property type="entry name" value="DIHYDROOROTATE DEHYDROGENASE B (NAD(+)), ELECTRON TRANSFER SUBUNIT"/>
    <property type="match status" value="1"/>
</dbReference>
<dbReference type="InterPro" id="IPR019480">
    <property type="entry name" value="Dihydroorotate_DH_Fe-S-bd"/>
</dbReference>
<evidence type="ECO:0000256" key="14">
    <source>
        <dbReference type="ARBA" id="ARBA00082223"/>
    </source>
</evidence>
<comment type="similarity">
    <text evidence="2 15">Belongs to the PyrK family.</text>
</comment>
<dbReference type="InterPro" id="IPR017927">
    <property type="entry name" value="FAD-bd_FR_type"/>
</dbReference>
<evidence type="ECO:0000313" key="20">
    <source>
        <dbReference type="Proteomes" id="UP000243591"/>
    </source>
</evidence>
<evidence type="ECO:0000256" key="15">
    <source>
        <dbReference type="HAMAP-Rule" id="MF_01211"/>
    </source>
</evidence>
<dbReference type="Pfam" id="PF00175">
    <property type="entry name" value="NAD_binding_1"/>
    <property type="match status" value="1"/>
</dbReference>
<keyword evidence="20" id="KW-1185">Reference proteome</keyword>
<accession>A0A1D2LXU4</accession>
<dbReference type="Gene3D" id="2.40.30.10">
    <property type="entry name" value="Translation factors"/>
    <property type="match status" value="1"/>
</dbReference>
<dbReference type="InterPro" id="IPR001433">
    <property type="entry name" value="OxRdtase_FAD/NAD-bd"/>
</dbReference>
<evidence type="ECO:0000256" key="13">
    <source>
        <dbReference type="ARBA" id="ARBA00069792"/>
    </source>
</evidence>
<protein>
    <recommendedName>
        <fullName evidence="13 15">Dihydroorotate dehydrogenase B (NAD(+)), electron transfer subunit</fullName>
    </recommendedName>
    <alternativeName>
        <fullName evidence="14 15">Dihydroorotate oxidase B, electron transfer subunit</fullName>
    </alternativeName>
</protein>
<dbReference type="InterPro" id="IPR039261">
    <property type="entry name" value="FNR_nucleotide-bd"/>
</dbReference>
<dbReference type="GO" id="GO:0046872">
    <property type="term" value="F:metal ion binding"/>
    <property type="evidence" value="ECO:0007669"/>
    <property type="project" value="UniProtKB-KW"/>
</dbReference>
<comment type="subunit">
    <text evidence="3 15">Heterotetramer of 2 PyrK and 2 PyrD type B subunits.</text>
</comment>
<reference evidence="19 20" key="1">
    <citation type="submission" date="2017-09" db="EMBL/GenBank/DDBJ databases">
        <title>Complete Genome Sequences of Two Strains of the Meat Spoilage Bacterium Brochothrix thermosphacta Isolated from Ground Chicken.</title>
        <authorList>
            <person name="Paoli G.C."/>
            <person name="Wijey C."/>
            <person name="Chen C.-Y."/>
            <person name="Nguyen L."/>
            <person name="Yan X."/>
            <person name="Irwin P.L."/>
        </authorList>
    </citation>
    <scope>NUCLEOTIDE SEQUENCE [LARGE SCALE GENOMIC DNA]</scope>
    <source>
        <strain evidence="19 20">BI</strain>
    </source>
</reference>
<dbReference type="GO" id="GO:0009055">
    <property type="term" value="F:electron transfer activity"/>
    <property type="evidence" value="ECO:0007669"/>
    <property type="project" value="UniProtKB-UniRule"/>
</dbReference>
<evidence type="ECO:0000256" key="1">
    <source>
        <dbReference type="ARBA" id="ARBA00004715"/>
    </source>
</evidence>
<dbReference type="GO" id="GO:0016491">
    <property type="term" value="F:oxidoreductase activity"/>
    <property type="evidence" value="ECO:0007669"/>
    <property type="project" value="InterPro"/>
</dbReference>
<dbReference type="SUPFAM" id="SSF63380">
    <property type="entry name" value="Riboflavin synthase domain-like"/>
    <property type="match status" value="1"/>
</dbReference>
<comment type="cofactor">
    <cofactor evidence="15 16">
        <name>FAD</name>
        <dbReference type="ChEBI" id="CHEBI:57692"/>
    </cofactor>
    <text evidence="15 16">Binds 1 FAD per subunit.</text>
</comment>
<keyword evidence="10 15" id="KW-0249">Electron transport</keyword>
<evidence type="ECO:0000256" key="10">
    <source>
        <dbReference type="ARBA" id="ARBA00022982"/>
    </source>
</evidence>
<dbReference type="PIRSF" id="PIRSF006816">
    <property type="entry name" value="Cyc3_hyd_g"/>
    <property type="match status" value="1"/>
</dbReference>
<dbReference type="InterPro" id="IPR050353">
    <property type="entry name" value="PyrK_electron_transfer"/>
</dbReference>
<comment type="cofactor">
    <cofactor evidence="15">
        <name>[2Fe-2S] cluster</name>
        <dbReference type="ChEBI" id="CHEBI:190135"/>
    </cofactor>
    <text evidence="15">Binds 1 [2Fe-2S] cluster per subunit.</text>
</comment>
<dbReference type="PANTHER" id="PTHR43513:SF3">
    <property type="entry name" value="DIHYDROOROTATE DEHYDROGENASE B (NAD(+)), ELECTRON TRANSFER SUBUNIT-RELATED"/>
    <property type="match status" value="1"/>
</dbReference>
<dbReference type="NCBIfam" id="NF000799">
    <property type="entry name" value="PRK00054.1-4"/>
    <property type="match status" value="1"/>
</dbReference>
<dbReference type="GO" id="GO:0050660">
    <property type="term" value="F:flavin adenine dinucleotide binding"/>
    <property type="evidence" value="ECO:0007669"/>
    <property type="project" value="InterPro"/>
</dbReference>
<dbReference type="GO" id="GO:0044205">
    <property type="term" value="P:'de novo' UMP biosynthetic process"/>
    <property type="evidence" value="ECO:0007669"/>
    <property type="project" value="UniProtKB-UniRule"/>
</dbReference>
<evidence type="ECO:0000256" key="4">
    <source>
        <dbReference type="ARBA" id="ARBA00022448"/>
    </source>
</evidence>
<evidence type="ECO:0000256" key="7">
    <source>
        <dbReference type="ARBA" id="ARBA00022723"/>
    </source>
</evidence>
<dbReference type="OrthoDB" id="9778346at2"/>
<evidence type="ECO:0000256" key="16">
    <source>
        <dbReference type="PIRSR" id="PIRSR006816-1"/>
    </source>
</evidence>
<evidence type="ECO:0000256" key="8">
    <source>
        <dbReference type="ARBA" id="ARBA00022827"/>
    </source>
</evidence>
<dbReference type="Gene3D" id="3.40.50.80">
    <property type="entry name" value="Nucleotide-binding domain of ferredoxin-NADP reductase (FNR) module"/>
    <property type="match status" value="1"/>
</dbReference>
<keyword evidence="4 15" id="KW-0813">Transport</keyword>
<dbReference type="FunFam" id="2.10.240.10:FF:000001">
    <property type="entry name" value="Dihydroorotate dehydrogenase B (NAD(+)), electron transfer subunit"/>
    <property type="match status" value="1"/>
</dbReference>
<keyword evidence="8 15" id="KW-0274">FAD</keyword>
<name>A0A1D2LXU4_BROTH</name>
<evidence type="ECO:0000256" key="6">
    <source>
        <dbReference type="ARBA" id="ARBA00022714"/>
    </source>
</evidence>
<comment type="pathway">
    <text evidence="1 15">Pyrimidine metabolism; UMP biosynthesis via de novo pathway; orotate from (S)-dihydroorotate (NAD(+) route): step 1/1.</text>
</comment>
<evidence type="ECO:0000256" key="3">
    <source>
        <dbReference type="ARBA" id="ARBA00011669"/>
    </source>
</evidence>
<keyword evidence="5 15" id="KW-0285">Flavoprotein</keyword>
<dbReference type="CDD" id="cd06218">
    <property type="entry name" value="DHOD_e_trans"/>
    <property type="match status" value="1"/>
</dbReference>
<dbReference type="PROSITE" id="PS51384">
    <property type="entry name" value="FAD_FR"/>
    <property type="match status" value="1"/>
</dbReference>
<keyword evidence="12 15" id="KW-0411">Iron-sulfur</keyword>
<dbReference type="Proteomes" id="UP000243591">
    <property type="component" value="Chromosome"/>
</dbReference>
<evidence type="ECO:0000256" key="2">
    <source>
        <dbReference type="ARBA" id="ARBA00006422"/>
    </source>
</evidence>
<feature type="binding site" evidence="15 16">
    <location>
        <begin position="50"/>
        <end position="53"/>
    </location>
    <ligand>
        <name>FAD</name>
        <dbReference type="ChEBI" id="CHEBI:57692"/>
    </ligand>
</feature>
<feature type="binding site" evidence="15 17">
    <location>
        <position position="225"/>
    </location>
    <ligand>
        <name>[2Fe-2S] cluster</name>
        <dbReference type="ChEBI" id="CHEBI:190135"/>
    </ligand>
</feature>
<feature type="binding site" evidence="15 17">
    <location>
        <position position="217"/>
    </location>
    <ligand>
        <name>[2Fe-2S] cluster</name>
        <dbReference type="ChEBI" id="CHEBI:190135"/>
    </ligand>
</feature>
<feature type="binding site" evidence="15 16">
    <location>
        <begin position="67"/>
        <end position="69"/>
    </location>
    <ligand>
        <name>FAD</name>
        <dbReference type="ChEBI" id="CHEBI:57692"/>
    </ligand>
</feature>
<comment type="function">
    <text evidence="15">Responsible for channeling the electrons from the oxidation of dihydroorotate from the FMN redox center in the PyrD type B subunit to the ultimate electron acceptor NAD(+).</text>
</comment>
<feature type="binding site" evidence="15 17">
    <location>
        <position position="222"/>
    </location>
    <ligand>
        <name>[2Fe-2S] cluster</name>
        <dbReference type="ChEBI" id="CHEBI:190135"/>
    </ligand>
</feature>
<dbReference type="Pfam" id="PF10418">
    <property type="entry name" value="DHODB_Fe-S_bind"/>
    <property type="match status" value="1"/>
</dbReference>
<feature type="binding site" evidence="15 17">
    <location>
        <position position="241"/>
    </location>
    <ligand>
        <name>[2Fe-2S] cluster</name>
        <dbReference type="ChEBI" id="CHEBI:190135"/>
    </ligand>
</feature>
<evidence type="ECO:0000256" key="11">
    <source>
        <dbReference type="ARBA" id="ARBA00023004"/>
    </source>
</evidence>
<evidence type="ECO:0000259" key="18">
    <source>
        <dbReference type="PROSITE" id="PS51384"/>
    </source>
</evidence>
<dbReference type="InterPro" id="IPR023455">
    <property type="entry name" value="Dihydroorotate_DHASE_ETsu"/>
</dbReference>
<dbReference type="UniPathway" id="UPA00070">
    <property type="reaction ID" value="UER00945"/>
</dbReference>
<evidence type="ECO:0000256" key="9">
    <source>
        <dbReference type="ARBA" id="ARBA00022975"/>
    </source>
</evidence>
<dbReference type="EMBL" id="CP023483">
    <property type="protein sequence ID" value="ATF26961.1"/>
    <property type="molecule type" value="Genomic_DNA"/>
</dbReference>
<comment type="cofactor">
    <cofactor evidence="17">
        <name>[2Fe-2S] cluster</name>
        <dbReference type="ChEBI" id="CHEBI:190135"/>
    </cofactor>
    <text evidence="17">Binds 1 [2Fe-2S] cluster per subunit.</text>
</comment>
<proteinExistence type="inferred from homology"/>
<gene>
    <name evidence="15" type="primary">pyrK</name>
    <name evidence="19" type="ORF">CNY62_11660</name>
</gene>
<dbReference type="InterPro" id="IPR012165">
    <property type="entry name" value="Cyt_c3_hydrogenase_gsu"/>
</dbReference>
<keyword evidence="7 15" id="KW-0479">Metal-binding</keyword>
<dbReference type="NCBIfam" id="NF000797">
    <property type="entry name" value="PRK00054.1-2"/>
    <property type="match status" value="1"/>
</dbReference>
<dbReference type="GO" id="GO:0051537">
    <property type="term" value="F:2 iron, 2 sulfur cluster binding"/>
    <property type="evidence" value="ECO:0007669"/>
    <property type="project" value="UniProtKB-KW"/>
</dbReference>
<feature type="binding site" evidence="15 16">
    <location>
        <begin position="74"/>
        <end position="75"/>
    </location>
    <ligand>
        <name>FAD</name>
        <dbReference type="ChEBI" id="CHEBI:57692"/>
    </ligand>
</feature>
<feature type="domain" description="FAD-binding FR-type" evidence="18">
    <location>
        <begin position="1"/>
        <end position="99"/>
    </location>
</feature>
<dbReference type="SUPFAM" id="SSF52343">
    <property type="entry name" value="Ferredoxin reductase-like, C-terminal NADP-linked domain"/>
    <property type="match status" value="1"/>
</dbReference>
<evidence type="ECO:0000256" key="17">
    <source>
        <dbReference type="PIRSR" id="PIRSR006816-2"/>
    </source>
</evidence>
<dbReference type="Gene3D" id="2.10.240.10">
    <property type="entry name" value="Dihydroorotate dehydrogenase, electron transfer subunit"/>
    <property type="match status" value="1"/>
</dbReference>
<dbReference type="KEGG" id="bths:CNY62_11660"/>
<evidence type="ECO:0000256" key="12">
    <source>
        <dbReference type="ARBA" id="ARBA00023014"/>
    </source>
</evidence>
<evidence type="ECO:0000313" key="19">
    <source>
        <dbReference type="EMBL" id="ATF26961.1"/>
    </source>
</evidence>
<dbReference type="InterPro" id="IPR017938">
    <property type="entry name" value="Riboflavin_synthase-like_b-brl"/>
</dbReference>
<dbReference type="STRING" id="2756.BFR44_04425"/>
<dbReference type="AlphaFoldDB" id="A0A1D2LXU4"/>
<dbReference type="HAMAP" id="MF_01211">
    <property type="entry name" value="DHODB_Fe_S_bind"/>
    <property type="match status" value="1"/>
</dbReference>
<keyword evidence="6 15" id="KW-0001">2Fe-2S</keyword>
<sequence length="254" mass="27535">MRIEQMTVKYQEEIAERVYELILEGEMVAEMMAGQFINIKPTRKDLMLRRPISLAKIDQDKQECTIIYRVDGDGTQTFADATVGDVLDVIGPLGKGFPVDETLAGETAMLIGGGIGVPPLYEVARQLKAAGANVVTVLGFNSKEAVFYEAEFAALGDVHIATADGSHGTHGFVTTIMDTLPEADTYYSCGPTPMLRALNERLIDKRAFISLEERMACGIGACYACVCHPTTGEETASKKICVDGPVFRTGEVQV</sequence>
<dbReference type="InterPro" id="IPR037117">
    <property type="entry name" value="Dihydroorotate_DH_ele_sf"/>
</dbReference>